<name>A0AAE8BEG3_9CAUD</name>
<dbReference type="GeneID" id="77953162"/>
<keyword evidence="2" id="KW-1185">Reference proteome</keyword>
<sequence length="420" mass="47402">MTASVLDDLKMAEISLAKVADVDKMQQEAKEVLTDFRANLRIKEEVQQALTNLESKADYQITVDHAKKVDNLIAANSDLMVTTNGTVISGNESFGVNITPKEWRAIRAGALREMLGETYKNIKRWANQLADNFHRSWVELMTSTEVLEGRLEVLDASLGVVGRKREGCTKVELNELIARSISKNGRVMTTDVAKGLQSELNYIASCIKLWEMEQTRFKNITIRFFGNDRNEDITMIDRQLPKLFVMKGKVDDDKNMLIARQSQPTLDGFSFRGVALDPKWVKDNIKVPEDNTLYADALSQTGFSLIKTEDSRVGKVAVDILPLSEIFTIRDMVSTIIDRLKSLNFENDPVNFNPDDVKDVLNTLRNGNAGQDRAYQYGLITADYQFDVNAFKTQVSNMLTVLASHLLTMLNLHLECYDVE</sequence>
<dbReference type="InterPro" id="IPR024413">
    <property type="entry name" value="Phage_phiKZ_Orf92_int-head"/>
</dbReference>
<accession>A0AAE8BEG3</accession>
<evidence type="ECO:0000313" key="2">
    <source>
        <dbReference type="Proteomes" id="UP000828443"/>
    </source>
</evidence>
<evidence type="ECO:0000313" key="1">
    <source>
        <dbReference type="EMBL" id="QYN79985.1"/>
    </source>
</evidence>
<dbReference type="RefSeq" id="YP_010676797.1">
    <property type="nucleotide sequence ID" value="NC_071015.1"/>
</dbReference>
<protein>
    <submittedName>
        <fullName evidence="1">Uncharacterized protein</fullName>
    </submittedName>
</protein>
<dbReference type="KEGG" id="vg:77953162"/>
<dbReference type="Proteomes" id="UP000828443">
    <property type="component" value="Segment"/>
</dbReference>
<organism evidence="1 2">
    <name type="scientific">Kosakonia phage Kc263</name>
    <dbReference type="NCBI Taxonomy" id="2863194"/>
    <lineage>
        <taxon>Viruses</taxon>
        <taxon>Duplodnaviria</taxon>
        <taxon>Heunggongvirae</taxon>
        <taxon>Uroviricota</taxon>
        <taxon>Caudoviricetes</taxon>
        <taxon>Chimalliviridae</taxon>
        <taxon>Branisovskavirus</taxon>
        <taxon>Branisovskavirus Kc263</taxon>
    </lineage>
</organism>
<proteinExistence type="predicted"/>
<dbReference type="Pfam" id="PF12699">
    <property type="entry name" value="phiKZ_IP"/>
    <property type="match status" value="1"/>
</dbReference>
<dbReference type="EMBL" id="MZ348422">
    <property type="protein sequence ID" value="QYN79985.1"/>
    <property type="molecule type" value="Genomic_DNA"/>
</dbReference>
<reference evidence="1" key="1">
    <citation type="journal article" date="2021" name="Viruses">
        <title>Novel Viruses That Lyse Plant and Human Strains of Kosakonia cowanii.</title>
        <authorList>
            <person name="Petrzik K."/>
            <person name="Brazdova S."/>
            <person name="Krawczyk K."/>
        </authorList>
    </citation>
    <scope>NUCLEOTIDE SEQUENCE</scope>
</reference>